<organism evidence="1 2">
    <name type="scientific">Acrocarpospora phusangensis</name>
    <dbReference type="NCBI Taxonomy" id="1070424"/>
    <lineage>
        <taxon>Bacteria</taxon>
        <taxon>Bacillati</taxon>
        <taxon>Actinomycetota</taxon>
        <taxon>Actinomycetes</taxon>
        <taxon>Streptosporangiales</taxon>
        <taxon>Streptosporangiaceae</taxon>
        <taxon>Acrocarpospora</taxon>
    </lineage>
</organism>
<evidence type="ECO:0000313" key="2">
    <source>
        <dbReference type="Proteomes" id="UP000640052"/>
    </source>
</evidence>
<keyword evidence="2" id="KW-1185">Reference proteome</keyword>
<dbReference type="AlphaFoldDB" id="A0A919QKI9"/>
<sequence>MLVAGAADPDAAWTGAVSAAAANETAPAMAMRRFNCHLPVGSREHRQTDQDTSVAQHIFRDHTRDLKLA</sequence>
<dbReference type="EMBL" id="BOOA01000069">
    <property type="protein sequence ID" value="GIH28000.1"/>
    <property type="molecule type" value="Genomic_DNA"/>
</dbReference>
<evidence type="ECO:0000313" key="1">
    <source>
        <dbReference type="EMBL" id="GIH28000.1"/>
    </source>
</evidence>
<reference evidence="1" key="1">
    <citation type="submission" date="2021-01" db="EMBL/GenBank/DDBJ databases">
        <title>Whole genome shotgun sequence of Acrocarpospora phusangensis NBRC 108782.</title>
        <authorList>
            <person name="Komaki H."/>
            <person name="Tamura T."/>
        </authorList>
    </citation>
    <scope>NUCLEOTIDE SEQUENCE</scope>
    <source>
        <strain evidence="1">NBRC 108782</strain>
    </source>
</reference>
<comment type="caution">
    <text evidence="1">The sequence shown here is derived from an EMBL/GenBank/DDBJ whole genome shotgun (WGS) entry which is preliminary data.</text>
</comment>
<dbReference type="Proteomes" id="UP000640052">
    <property type="component" value="Unassembled WGS sequence"/>
</dbReference>
<proteinExistence type="predicted"/>
<protein>
    <submittedName>
        <fullName evidence="1">Uncharacterized protein</fullName>
    </submittedName>
</protein>
<accession>A0A919QKI9</accession>
<gene>
    <name evidence="1" type="ORF">Aph01nite_63100</name>
</gene>
<name>A0A919QKI9_9ACTN</name>